<protein>
    <recommendedName>
        <fullName evidence="3">Secreted protein</fullName>
    </recommendedName>
</protein>
<proteinExistence type="predicted"/>
<evidence type="ECO:0000313" key="2">
    <source>
        <dbReference type="Proteomes" id="UP000815677"/>
    </source>
</evidence>
<gene>
    <name evidence="1" type="ORF">MCHLO_09137</name>
</gene>
<sequence length="74" mass="8767">MHVRLVVCLRSTYHLLILDLMREAGLDRCRCRRKLHALATWLVRVSSGYARLLWWYRVKKHGGCTIRIVVWASC</sequence>
<name>A0ABQ0LLT1_MYCCL</name>
<dbReference type="EMBL" id="DF847538">
    <property type="protein sequence ID" value="GAT52049.1"/>
    <property type="molecule type" value="Genomic_DNA"/>
</dbReference>
<accession>A0ABQ0LLT1</accession>
<organism evidence="1 2">
    <name type="scientific">Mycena chlorophos</name>
    <name type="common">Agaric fungus</name>
    <name type="synonym">Agaricus chlorophos</name>
    <dbReference type="NCBI Taxonomy" id="658473"/>
    <lineage>
        <taxon>Eukaryota</taxon>
        <taxon>Fungi</taxon>
        <taxon>Dikarya</taxon>
        <taxon>Basidiomycota</taxon>
        <taxon>Agaricomycotina</taxon>
        <taxon>Agaricomycetes</taxon>
        <taxon>Agaricomycetidae</taxon>
        <taxon>Agaricales</taxon>
        <taxon>Marasmiineae</taxon>
        <taxon>Mycenaceae</taxon>
        <taxon>Mycena</taxon>
    </lineage>
</organism>
<evidence type="ECO:0000313" key="1">
    <source>
        <dbReference type="EMBL" id="GAT52049.1"/>
    </source>
</evidence>
<keyword evidence="2" id="KW-1185">Reference proteome</keyword>
<evidence type="ECO:0008006" key="3">
    <source>
        <dbReference type="Google" id="ProtNLM"/>
    </source>
</evidence>
<reference evidence="1" key="1">
    <citation type="submission" date="2014-09" db="EMBL/GenBank/DDBJ databases">
        <title>Genome sequence of the luminous mushroom Mycena chlorophos for searching fungal bioluminescence genes.</title>
        <authorList>
            <person name="Tanaka Y."/>
            <person name="Kasuga D."/>
            <person name="Oba Y."/>
            <person name="Hase S."/>
            <person name="Sato K."/>
            <person name="Oba Y."/>
            <person name="Sakakibara Y."/>
        </authorList>
    </citation>
    <scope>NUCLEOTIDE SEQUENCE</scope>
</reference>
<dbReference type="Proteomes" id="UP000815677">
    <property type="component" value="Unassembled WGS sequence"/>
</dbReference>